<feature type="domain" description="HTH merR-type" evidence="2">
    <location>
        <begin position="1"/>
        <end position="69"/>
    </location>
</feature>
<dbReference type="PROSITE" id="PS50937">
    <property type="entry name" value="HTH_MERR_2"/>
    <property type="match status" value="1"/>
</dbReference>
<dbReference type="Pfam" id="PF13411">
    <property type="entry name" value="MerR_1"/>
    <property type="match status" value="1"/>
</dbReference>
<evidence type="ECO:0000256" key="1">
    <source>
        <dbReference type="ARBA" id="ARBA00023125"/>
    </source>
</evidence>
<dbReference type="Proteomes" id="UP000258927">
    <property type="component" value="Chromosome"/>
</dbReference>
<dbReference type="SUPFAM" id="SSF46955">
    <property type="entry name" value="Putative DNA-binding domain"/>
    <property type="match status" value="1"/>
</dbReference>
<dbReference type="PANTHER" id="PTHR30204">
    <property type="entry name" value="REDOX-CYCLING DRUG-SENSING TRANSCRIPTIONAL ACTIVATOR SOXR"/>
    <property type="match status" value="1"/>
</dbReference>
<dbReference type="CDD" id="cd01109">
    <property type="entry name" value="HTH_YyaN"/>
    <property type="match status" value="1"/>
</dbReference>
<dbReference type="InterPro" id="IPR009061">
    <property type="entry name" value="DNA-bd_dom_put_sf"/>
</dbReference>
<accession>A0A2R4MBN6</accession>
<dbReference type="SMART" id="SM00422">
    <property type="entry name" value="HTH_MERR"/>
    <property type="match status" value="1"/>
</dbReference>
<sequence>MFIGELSKQTKLSIDTLRYYEKIGLIANVTRDRGGRRVYDESLIAWIEFVKVLKATGMPLKHMVDYAQLRQQGPQTTQDRMSILQDHFQHIQTQLAHLQTCHDLVEAKINTYAQALADGSNIPIGSCNAFTATNEEKTNEHSS</sequence>
<dbReference type="PRINTS" id="PR00040">
    <property type="entry name" value="HTHMERR"/>
</dbReference>
<name>A0A2R4MBN6_9HYPH</name>
<dbReference type="GO" id="GO:0003700">
    <property type="term" value="F:DNA-binding transcription factor activity"/>
    <property type="evidence" value="ECO:0007669"/>
    <property type="project" value="InterPro"/>
</dbReference>
<dbReference type="EMBL" id="CP021330">
    <property type="protein sequence ID" value="AVX03279.1"/>
    <property type="molecule type" value="Genomic_DNA"/>
</dbReference>
<dbReference type="GO" id="GO:0003677">
    <property type="term" value="F:DNA binding"/>
    <property type="evidence" value="ECO:0007669"/>
    <property type="project" value="UniProtKB-KW"/>
</dbReference>
<evidence type="ECO:0000313" key="3">
    <source>
        <dbReference type="EMBL" id="AVX03279.1"/>
    </source>
</evidence>
<dbReference type="Gene3D" id="1.10.1660.10">
    <property type="match status" value="1"/>
</dbReference>
<dbReference type="KEGG" id="mmyr:MXMO3_00747"/>
<dbReference type="RefSeq" id="WP_051213627.1">
    <property type="nucleotide sequence ID" value="NZ_CP021330.1"/>
</dbReference>
<evidence type="ECO:0000259" key="2">
    <source>
        <dbReference type="PROSITE" id="PS50937"/>
    </source>
</evidence>
<protein>
    <submittedName>
        <fullName evidence="3">HTH-type transcriptional regulator ZntR</fullName>
    </submittedName>
</protein>
<evidence type="ECO:0000313" key="4">
    <source>
        <dbReference type="Proteomes" id="UP000258927"/>
    </source>
</evidence>
<dbReference type="AlphaFoldDB" id="A0A2R4MBN6"/>
<reference evidence="3 4" key="1">
    <citation type="submission" date="2017-05" db="EMBL/GenBank/DDBJ databases">
        <title>Genome Analysis of Maritalea myrionectae HL2708#5.</title>
        <authorList>
            <consortium name="Cotde Inc.-PKNU"/>
            <person name="Jang D."/>
            <person name="Oh H.-M."/>
        </authorList>
    </citation>
    <scope>NUCLEOTIDE SEQUENCE [LARGE SCALE GENOMIC DNA]</scope>
    <source>
        <strain evidence="3 4">HL2708#5</strain>
    </source>
</reference>
<organism evidence="3 4">
    <name type="scientific">Maritalea myrionectae</name>
    <dbReference type="NCBI Taxonomy" id="454601"/>
    <lineage>
        <taxon>Bacteria</taxon>
        <taxon>Pseudomonadati</taxon>
        <taxon>Pseudomonadota</taxon>
        <taxon>Alphaproteobacteria</taxon>
        <taxon>Hyphomicrobiales</taxon>
        <taxon>Devosiaceae</taxon>
        <taxon>Maritalea</taxon>
    </lineage>
</organism>
<dbReference type="STRING" id="1122213.GCA_000423365_02051"/>
<keyword evidence="1" id="KW-0238">DNA-binding</keyword>
<dbReference type="InterPro" id="IPR047057">
    <property type="entry name" value="MerR_fam"/>
</dbReference>
<dbReference type="InterPro" id="IPR000551">
    <property type="entry name" value="MerR-type_HTH_dom"/>
</dbReference>
<dbReference type="PANTHER" id="PTHR30204:SF98">
    <property type="entry name" value="HTH-TYPE TRANSCRIPTIONAL REGULATOR ADHR"/>
    <property type="match status" value="1"/>
</dbReference>
<gene>
    <name evidence="3" type="ORF">MXMO3_00747</name>
</gene>
<proteinExistence type="predicted"/>
<keyword evidence="4" id="KW-1185">Reference proteome</keyword>